<organism evidence="2 3">
    <name type="scientific">Sinanodonta woodiana</name>
    <name type="common">Chinese pond mussel</name>
    <name type="synonym">Anodonta woodiana</name>
    <dbReference type="NCBI Taxonomy" id="1069815"/>
    <lineage>
        <taxon>Eukaryota</taxon>
        <taxon>Metazoa</taxon>
        <taxon>Spiralia</taxon>
        <taxon>Lophotrochozoa</taxon>
        <taxon>Mollusca</taxon>
        <taxon>Bivalvia</taxon>
        <taxon>Autobranchia</taxon>
        <taxon>Heteroconchia</taxon>
        <taxon>Palaeoheterodonta</taxon>
        <taxon>Unionida</taxon>
        <taxon>Unionoidea</taxon>
        <taxon>Unionidae</taxon>
        <taxon>Unioninae</taxon>
        <taxon>Sinanodonta</taxon>
    </lineage>
</organism>
<dbReference type="EMBL" id="JBJQND010000006">
    <property type="protein sequence ID" value="KAL3872802.1"/>
    <property type="molecule type" value="Genomic_DNA"/>
</dbReference>
<dbReference type="PANTHER" id="PTHR14272">
    <property type="entry name" value="SERTA DOMAIN-CONTAINING PROTEIN 4"/>
    <property type="match status" value="1"/>
</dbReference>
<proteinExistence type="predicted"/>
<dbReference type="Pfam" id="PF06031">
    <property type="entry name" value="SERTA"/>
    <property type="match status" value="1"/>
</dbReference>
<dbReference type="PROSITE" id="PS51053">
    <property type="entry name" value="SERTA"/>
    <property type="match status" value="1"/>
</dbReference>
<accession>A0ABD3WHH8</accession>
<feature type="domain" description="SERTA" evidence="1">
    <location>
        <begin position="149"/>
        <end position="195"/>
    </location>
</feature>
<dbReference type="AlphaFoldDB" id="A0ABD3WHH8"/>
<dbReference type="InterPro" id="IPR009263">
    <property type="entry name" value="SERTA_dom"/>
</dbReference>
<evidence type="ECO:0000313" key="2">
    <source>
        <dbReference type="EMBL" id="KAL3872801.1"/>
    </source>
</evidence>
<name>A0ABD3WHH8_SINWO</name>
<evidence type="ECO:0000259" key="1">
    <source>
        <dbReference type="PROSITE" id="PS51053"/>
    </source>
</evidence>
<dbReference type="Proteomes" id="UP001634394">
    <property type="component" value="Unassembled WGS sequence"/>
</dbReference>
<dbReference type="InterPro" id="IPR029708">
    <property type="entry name" value="SERTAD4"/>
</dbReference>
<dbReference type="PANTHER" id="PTHR14272:SF4">
    <property type="entry name" value="SERTA DOMAIN-CONTAINING PROTEIN 4"/>
    <property type="match status" value="1"/>
</dbReference>
<comment type="caution">
    <text evidence="2">The sequence shown here is derived from an EMBL/GenBank/DDBJ whole genome shotgun (WGS) entry which is preliminary data.</text>
</comment>
<evidence type="ECO:0000313" key="3">
    <source>
        <dbReference type="Proteomes" id="UP001634394"/>
    </source>
</evidence>
<reference evidence="2 3" key="1">
    <citation type="submission" date="2024-11" db="EMBL/GenBank/DDBJ databases">
        <title>Chromosome-level genome assembly of the freshwater bivalve Anodonta woodiana.</title>
        <authorList>
            <person name="Chen X."/>
        </authorList>
    </citation>
    <scope>NUCLEOTIDE SEQUENCE [LARGE SCALE GENOMIC DNA]</scope>
    <source>
        <strain evidence="2">MN2024</strain>
        <tissue evidence="2">Gills</tissue>
    </source>
</reference>
<dbReference type="EMBL" id="JBJQND010000006">
    <property type="protein sequence ID" value="KAL3872801.1"/>
    <property type="molecule type" value="Genomic_DNA"/>
</dbReference>
<sequence length="268" mass="30593">MTCVLSMTTFYKGPCPGFGSNSDCGLVPDPRDYDETWGPDPTGQVGGEGHHSFPSTTCRVEASSTCTNFNVTSDINAIHGGCIIDSIEEDKPSKDNQTNMCNINKDNSDSIDVCQKQAVKRKLDCDSEEHTNYVPPKRISPFLNTPKERKEERKKILRMSIQKLRQVEDPEHFLRRSVLINNTMKRMQKELREERKKHVRNTHNGYNMYRMRPSCDYDVLNNSYLSNACFYEDPFLTGENDKITDDMTDTLVHSLGEKMDENVPYAGN</sequence>
<gene>
    <name evidence="2" type="ORF">ACJMK2_036002</name>
</gene>
<keyword evidence="3" id="KW-1185">Reference proteome</keyword>
<protein>
    <recommendedName>
        <fullName evidence="1">SERTA domain-containing protein</fullName>
    </recommendedName>
</protein>